<organism evidence="1">
    <name type="scientific">hydrothermal vent metagenome</name>
    <dbReference type="NCBI Taxonomy" id="652676"/>
    <lineage>
        <taxon>unclassified sequences</taxon>
        <taxon>metagenomes</taxon>
        <taxon>ecological metagenomes</taxon>
    </lineage>
</organism>
<reference evidence="1" key="1">
    <citation type="submission" date="2018-06" db="EMBL/GenBank/DDBJ databases">
        <authorList>
            <person name="Zhirakovskaya E."/>
        </authorList>
    </citation>
    <scope>NUCLEOTIDE SEQUENCE</scope>
</reference>
<proteinExistence type="inferred from homology"/>
<dbReference type="NCBIfam" id="TIGR00082">
    <property type="entry name" value="rbfA"/>
    <property type="match status" value="1"/>
</dbReference>
<dbReference type="GO" id="GO:0043024">
    <property type="term" value="F:ribosomal small subunit binding"/>
    <property type="evidence" value="ECO:0007669"/>
    <property type="project" value="TreeGrafter"/>
</dbReference>
<sequence length="115" mass="13531">MSIRLEKIAELIKEEISLIFLYKIQDPSLGMLTVTSVKVTPDLKSAKIYISIFEKENREEKINKLNQIKGYIRSLLASKINHIRNIPDLDFYIDDTLDYVEKMENIFKKIHKDDN</sequence>
<dbReference type="Pfam" id="PF02033">
    <property type="entry name" value="RBFA"/>
    <property type="match status" value="1"/>
</dbReference>
<dbReference type="GO" id="GO:0005829">
    <property type="term" value="C:cytosol"/>
    <property type="evidence" value="ECO:0007669"/>
    <property type="project" value="TreeGrafter"/>
</dbReference>
<dbReference type="EMBL" id="UOGD01000222">
    <property type="protein sequence ID" value="VAX22338.1"/>
    <property type="molecule type" value="Genomic_DNA"/>
</dbReference>
<dbReference type="PROSITE" id="PS01319">
    <property type="entry name" value="RBFA"/>
    <property type="match status" value="1"/>
</dbReference>
<gene>
    <name evidence="1" type="ORF">MNBD_IGNAVI01-139</name>
</gene>
<evidence type="ECO:0000313" key="1">
    <source>
        <dbReference type="EMBL" id="VAX22338.1"/>
    </source>
</evidence>
<dbReference type="GO" id="GO:0006364">
    <property type="term" value="P:rRNA processing"/>
    <property type="evidence" value="ECO:0007669"/>
    <property type="project" value="InterPro"/>
</dbReference>
<dbReference type="InterPro" id="IPR023799">
    <property type="entry name" value="RbfA_dom_sf"/>
</dbReference>
<protein>
    <submittedName>
        <fullName evidence="1">Ribosome-binding factor A</fullName>
    </submittedName>
</protein>
<dbReference type="HAMAP" id="MF_00003">
    <property type="entry name" value="RbfA"/>
    <property type="match status" value="1"/>
</dbReference>
<dbReference type="InterPro" id="IPR020053">
    <property type="entry name" value="Ribosome-bd_factorA_CS"/>
</dbReference>
<dbReference type="PANTHER" id="PTHR33515:SF1">
    <property type="entry name" value="RIBOSOME-BINDING FACTOR A, CHLOROPLASTIC-RELATED"/>
    <property type="match status" value="1"/>
</dbReference>
<dbReference type="SUPFAM" id="SSF89919">
    <property type="entry name" value="Ribosome-binding factor A, RbfA"/>
    <property type="match status" value="1"/>
</dbReference>
<name>A0A3B1CEH1_9ZZZZ</name>
<dbReference type="AlphaFoldDB" id="A0A3B1CEH1"/>
<dbReference type="Gene3D" id="3.30.300.20">
    <property type="match status" value="1"/>
</dbReference>
<accession>A0A3B1CEH1</accession>
<dbReference type="PANTHER" id="PTHR33515">
    <property type="entry name" value="RIBOSOME-BINDING FACTOR A, CHLOROPLASTIC-RELATED"/>
    <property type="match status" value="1"/>
</dbReference>
<dbReference type="InterPro" id="IPR000238">
    <property type="entry name" value="RbfA"/>
</dbReference>
<dbReference type="InterPro" id="IPR015946">
    <property type="entry name" value="KH_dom-like_a/b"/>
</dbReference>